<keyword evidence="3" id="KW-1185">Reference proteome</keyword>
<name>A0A409XHZ2_PSICY</name>
<comment type="caution">
    <text evidence="2">The sequence shown here is derived from an EMBL/GenBank/DDBJ whole genome shotgun (WGS) entry which is preliminary data.</text>
</comment>
<feature type="compositionally biased region" description="Polar residues" evidence="1">
    <location>
        <begin position="1"/>
        <end position="13"/>
    </location>
</feature>
<proteinExistence type="predicted"/>
<dbReference type="EMBL" id="NHYD01001642">
    <property type="protein sequence ID" value="PPQ90382.1"/>
    <property type="molecule type" value="Genomic_DNA"/>
</dbReference>
<feature type="compositionally biased region" description="Basic and acidic residues" evidence="1">
    <location>
        <begin position="14"/>
        <end position="37"/>
    </location>
</feature>
<organism evidence="2 3">
    <name type="scientific">Psilocybe cyanescens</name>
    <dbReference type="NCBI Taxonomy" id="93625"/>
    <lineage>
        <taxon>Eukaryota</taxon>
        <taxon>Fungi</taxon>
        <taxon>Dikarya</taxon>
        <taxon>Basidiomycota</taxon>
        <taxon>Agaricomycotina</taxon>
        <taxon>Agaricomycetes</taxon>
        <taxon>Agaricomycetidae</taxon>
        <taxon>Agaricales</taxon>
        <taxon>Agaricineae</taxon>
        <taxon>Strophariaceae</taxon>
        <taxon>Psilocybe</taxon>
    </lineage>
</organism>
<accession>A0A409XHZ2</accession>
<feature type="region of interest" description="Disordered" evidence="1">
    <location>
        <begin position="1"/>
        <end position="95"/>
    </location>
</feature>
<evidence type="ECO:0000313" key="3">
    <source>
        <dbReference type="Proteomes" id="UP000283269"/>
    </source>
</evidence>
<sequence>MSTASHTSGQGRSMESERRHMRDASPTRDPTQRRETRPMLAPEETSIDGYVIQDEYFVPPGTDKPYVCDNQYSQPGPSSLPSSLPLPATTQTAIH</sequence>
<evidence type="ECO:0000256" key="1">
    <source>
        <dbReference type="SAM" id="MobiDB-lite"/>
    </source>
</evidence>
<evidence type="ECO:0000313" key="2">
    <source>
        <dbReference type="EMBL" id="PPQ90382.1"/>
    </source>
</evidence>
<protein>
    <submittedName>
        <fullName evidence="2">Uncharacterized protein</fullName>
    </submittedName>
</protein>
<dbReference type="Proteomes" id="UP000283269">
    <property type="component" value="Unassembled WGS sequence"/>
</dbReference>
<dbReference type="InParanoid" id="A0A409XHZ2"/>
<dbReference type="AlphaFoldDB" id="A0A409XHZ2"/>
<gene>
    <name evidence="2" type="ORF">CVT25_007793</name>
</gene>
<reference evidence="2 3" key="1">
    <citation type="journal article" date="2018" name="Evol. Lett.">
        <title>Horizontal gene cluster transfer increased hallucinogenic mushroom diversity.</title>
        <authorList>
            <person name="Reynolds H.T."/>
            <person name="Vijayakumar V."/>
            <person name="Gluck-Thaler E."/>
            <person name="Korotkin H.B."/>
            <person name="Matheny P.B."/>
            <person name="Slot J.C."/>
        </authorList>
    </citation>
    <scope>NUCLEOTIDE SEQUENCE [LARGE SCALE GENOMIC DNA]</scope>
    <source>
        <strain evidence="2 3">2631</strain>
    </source>
</reference>
<feature type="compositionally biased region" description="Low complexity" evidence="1">
    <location>
        <begin position="77"/>
        <end position="87"/>
    </location>
</feature>